<protein>
    <submittedName>
        <fullName evidence="13">Beta-N-acetylhexosaminidase</fullName>
        <ecNumber evidence="13">3.2.1.52</ecNumber>
    </submittedName>
</protein>
<comment type="similarity">
    <text evidence="2">Belongs to the glycosyl hydrolase 20 family.</text>
</comment>
<evidence type="ECO:0000256" key="5">
    <source>
        <dbReference type="ARBA" id="ARBA00022801"/>
    </source>
</evidence>
<dbReference type="Pfam" id="PF01120">
    <property type="entry name" value="Alpha_L_fucos"/>
    <property type="match status" value="1"/>
</dbReference>
<dbReference type="InterPro" id="IPR015882">
    <property type="entry name" value="HEX_bac_N"/>
</dbReference>
<feature type="signal peptide" evidence="9">
    <location>
        <begin position="1"/>
        <end position="20"/>
    </location>
</feature>
<dbReference type="AlphaFoldDB" id="A0A174TT85"/>
<keyword evidence="6 13" id="KW-0326">Glycosidase</keyword>
<keyword evidence="5 13" id="KW-0378">Hydrolase</keyword>
<evidence type="ECO:0000256" key="2">
    <source>
        <dbReference type="ARBA" id="ARBA00006285"/>
    </source>
</evidence>
<evidence type="ECO:0000256" key="4">
    <source>
        <dbReference type="ARBA" id="ARBA00022729"/>
    </source>
</evidence>
<dbReference type="PRINTS" id="PR00738">
    <property type="entry name" value="GLHYDRLASE20"/>
</dbReference>
<feature type="active site" description="Proton donor" evidence="7">
    <location>
        <position position="334"/>
    </location>
</feature>
<dbReference type="GO" id="GO:0005975">
    <property type="term" value="P:carbohydrate metabolic process"/>
    <property type="evidence" value="ECO:0007669"/>
    <property type="project" value="InterPro"/>
</dbReference>
<evidence type="ECO:0000259" key="10">
    <source>
        <dbReference type="Pfam" id="PF00728"/>
    </source>
</evidence>
<organism evidence="13 14">
    <name type="scientific">Bacteroides thetaiotaomicron</name>
    <dbReference type="NCBI Taxonomy" id="818"/>
    <lineage>
        <taxon>Bacteria</taxon>
        <taxon>Pseudomonadati</taxon>
        <taxon>Bacteroidota</taxon>
        <taxon>Bacteroidia</taxon>
        <taxon>Bacteroidales</taxon>
        <taxon>Bacteroidaceae</taxon>
        <taxon>Bacteroides</taxon>
    </lineage>
</organism>
<dbReference type="Pfam" id="PF02838">
    <property type="entry name" value="Glyco_hydro_20b"/>
    <property type="match status" value="1"/>
</dbReference>
<dbReference type="InterPro" id="IPR000933">
    <property type="entry name" value="Glyco_hydro_29"/>
</dbReference>
<feature type="domain" description="Glycoside hydrolase family 29 N-terminal" evidence="11">
    <location>
        <begin position="579"/>
        <end position="870"/>
    </location>
</feature>
<dbReference type="GO" id="GO:0004563">
    <property type="term" value="F:beta-N-acetylhexosaminidase activity"/>
    <property type="evidence" value="ECO:0007669"/>
    <property type="project" value="UniProtKB-EC"/>
</dbReference>
<sequence>MKKLILSLGALFLYSCLLDASVSIIPVPQKCIEKKGSFILNKETVINLSIDDEGMRDAVAIWNDLLATAAGFKLEIAPPRSSNVIRCHINPSFPNEEAYKLKVTPSSIQIEAKTSRGVFYAFQTLRQLMPPAIEQADKVEEEFVWKVPCVIIEDMPSFSYRGIMLDVSRHFMPKEVVKRCIDLMAFHKLNTFHWHLTDDQGWRIEIKKYPKLTSVGGFRDKTIIGHVRNKPYQWNMERYGGFYTQEDVKEIVAYAKKRFVEIIPEIEMPGHSMAALAAYPEYSCTGGPFEVEGRWGVFNDIYCTKEATFEFMQNILDEVIPLFPSSYIHIGGDEVPRLRWKNCVHCQKRMKQERLTKESELQTYFINRVESYLNMRGKRIIGWDEILEGGIPQRVTVMSWRGEEGGIHAAKAGYDVIMTPYKSLYLNRYQLNPETEPLANGGFVPLEKVYEYYPVPSVLTPEEASHIIGVQGNMWTEYIASAEHLEYMFFPRTAALSEVAWSPKAKKNYGDFCLRLIDVEKHYNVMGLNYCKKIQLSPKSLVQDETLTPIPSEKPSKYQKQQISRKYGMFIHFGINTFHDVEWSDGSLPAESYSPLTIDARQWVSTAKKAGMKYIILVAKHHEGFCLWDSKYTEYDVANSGNPTNVIEEVALECKRQGIQLGLYYSLWDRKVNPDTENPADDASYNKYMLNQLNELIDITEKHTKIVEFWFDGSWKKPSYRWPVKEIYETIKKREPQCQVGINWSIGQDVNPNDPNAPKKSFNIKPEEQKDGDPIRYFPSDFRLGDPLLPANPDPKVFTHQGKRYYMPFESTVCISKRWFYHTTDVEYKSADELETLYRRATAQDNILILNTPPNREGKIRPEDVNLLIELKERIKK</sequence>
<feature type="domain" description="Glycoside hydrolase family 20 catalytic" evidence="10">
    <location>
        <begin position="158"/>
        <end position="503"/>
    </location>
</feature>
<evidence type="ECO:0000256" key="6">
    <source>
        <dbReference type="ARBA" id="ARBA00023295"/>
    </source>
</evidence>
<dbReference type="InterPro" id="IPR057739">
    <property type="entry name" value="Glyco_hydro_29_N"/>
</dbReference>
<dbReference type="InterPro" id="IPR015883">
    <property type="entry name" value="Glyco_hydro_20_cat"/>
</dbReference>
<name>A0A174TT85_BACT4</name>
<dbReference type="PANTHER" id="PTHR22600:SF57">
    <property type="entry name" value="BETA-N-ACETYLHEXOSAMINIDASE"/>
    <property type="match status" value="1"/>
</dbReference>
<evidence type="ECO:0000256" key="3">
    <source>
        <dbReference type="ARBA" id="ARBA00007951"/>
    </source>
</evidence>
<dbReference type="SUPFAM" id="SSF55545">
    <property type="entry name" value="beta-N-acetylhexosaminidase-like domain"/>
    <property type="match status" value="1"/>
</dbReference>
<dbReference type="EMBL" id="CZBI01000003">
    <property type="protein sequence ID" value="CUQ10019.1"/>
    <property type="molecule type" value="Genomic_DNA"/>
</dbReference>
<keyword evidence="4 9" id="KW-0732">Signal</keyword>
<feature type="chain" id="PRO_5008034287" evidence="9">
    <location>
        <begin position="21"/>
        <end position="877"/>
    </location>
</feature>
<evidence type="ECO:0000256" key="1">
    <source>
        <dbReference type="ARBA" id="ARBA00001231"/>
    </source>
</evidence>
<dbReference type="InterPro" id="IPR025705">
    <property type="entry name" value="Beta_hexosaminidase_sua/sub"/>
</dbReference>
<evidence type="ECO:0000256" key="8">
    <source>
        <dbReference type="SAM" id="MobiDB-lite"/>
    </source>
</evidence>
<dbReference type="EC" id="3.2.1.52" evidence="13"/>
<comment type="similarity">
    <text evidence="3">Belongs to the glycosyl hydrolase 29 family.</text>
</comment>
<dbReference type="SUPFAM" id="SSF51445">
    <property type="entry name" value="(Trans)glycosidases"/>
    <property type="match status" value="2"/>
</dbReference>
<dbReference type="InterPro" id="IPR029018">
    <property type="entry name" value="Hex-like_dom2"/>
</dbReference>
<dbReference type="PANTHER" id="PTHR22600">
    <property type="entry name" value="BETA-HEXOSAMINIDASE"/>
    <property type="match status" value="1"/>
</dbReference>
<evidence type="ECO:0000259" key="12">
    <source>
        <dbReference type="Pfam" id="PF02838"/>
    </source>
</evidence>
<dbReference type="GO" id="GO:0016020">
    <property type="term" value="C:membrane"/>
    <property type="evidence" value="ECO:0007669"/>
    <property type="project" value="TreeGrafter"/>
</dbReference>
<dbReference type="RefSeq" id="WP_081030482.1">
    <property type="nucleotide sequence ID" value="NZ_CZBI01000003.1"/>
</dbReference>
<dbReference type="Gene3D" id="3.20.20.80">
    <property type="entry name" value="Glycosidases"/>
    <property type="match status" value="2"/>
</dbReference>
<evidence type="ECO:0000313" key="14">
    <source>
        <dbReference type="Proteomes" id="UP000095541"/>
    </source>
</evidence>
<comment type="catalytic activity">
    <reaction evidence="1">
        <text>Hydrolysis of terminal non-reducing N-acetyl-D-hexosamine residues in N-acetyl-beta-D-hexosaminides.</text>
        <dbReference type="EC" id="3.2.1.52"/>
    </reaction>
</comment>
<dbReference type="CDD" id="cd06563">
    <property type="entry name" value="GH20_chitobiase-like"/>
    <property type="match status" value="1"/>
</dbReference>
<dbReference type="Pfam" id="PF00728">
    <property type="entry name" value="Glyco_hydro_20"/>
    <property type="match status" value="1"/>
</dbReference>
<gene>
    <name evidence="13" type="primary">exo I_8</name>
    <name evidence="13" type="ORF">ERS852557_02721</name>
</gene>
<dbReference type="SMART" id="SM00812">
    <property type="entry name" value="Alpha_L_fucos"/>
    <property type="match status" value="1"/>
</dbReference>
<evidence type="ECO:0000256" key="7">
    <source>
        <dbReference type="PIRSR" id="PIRSR625705-1"/>
    </source>
</evidence>
<proteinExistence type="inferred from homology"/>
<dbReference type="GO" id="GO:0004560">
    <property type="term" value="F:alpha-L-fucosidase activity"/>
    <property type="evidence" value="ECO:0007669"/>
    <property type="project" value="InterPro"/>
</dbReference>
<dbReference type="Proteomes" id="UP000095541">
    <property type="component" value="Unassembled WGS sequence"/>
</dbReference>
<evidence type="ECO:0000259" key="11">
    <source>
        <dbReference type="Pfam" id="PF01120"/>
    </source>
</evidence>
<reference evidence="13 14" key="1">
    <citation type="submission" date="2015-09" db="EMBL/GenBank/DDBJ databases">
        <authorList>
            <consortium name="Pathogen Informatics"/>
        </authorList>
    </citation>
    <scope>NUCLEOTIDE SEQUENCE [LARGE SCALE GENOMIC DNA]</scope>
    <source>
        <strain evidence="13 14">2789STDY5834945</strain>
    </source>
</reference>
<evidence type="ECO:0000313" key="13">
    <source>
        <dbReference type="EMBL" id="CUQ10019.1"/>
    </source>
</evidence>
<feature type="region of interest" description="Disordered" evidence="8">
    <location>
        <begin position="749"/>
        <end position="770"/>
    </location>
</feature>
<evidence type="ECO:0000256" key="9">
    <source>
        <dbReference type="SAM" id="SignalP"/>
    </source>
</evidence>
<dbReference type="Gene3D" id="3.30.379.10">
    <property type="entry name" value="Chitobiase/beta-hexosaminidase domain 2-like"/>
    <property type="match status" value="1"/>
</dbReference>
<dbReference type="PROSITE" id="PS51257">
    <property type="entry name" value="PROKAR_LIPOPROTEIN"/>
    <property type="match status" value="1"/>
</dbReference>
<feature type="domain" description="Beta-hexosaminidase bacterial type N-terminal" evidence="12">
    <location>
        <begin position="23"/>
        <end position="154"/>
    </location>
</feature>
<dbReference type="InterPro" id="IPR017853">
    <property type="entry name" value="GH"/>
</dbReference>
<accession>A0A174TT85</accession>
<dbReference type="GO" id="GO:0030203">
    <property type="term" value="P:glycosaminoglycan metabolic process"/>
    <property type="evidence" value="ECO:0007669"/>
    <property type="project" value="TreeGrafter"/>
</dbReference>